<dbReference type="Proteomes" id="UP001221519">
    <property type="component" value="Chromosome"/>
</dbReference>
<reference evidence="1 4" key="1">
    <citation type="submission" date="2023-02" db="EMBL/GenBank/DDBJ databases">
        <title>Pathogen: clinical or host-associated sample.</title>
        <authorList>
            <person name="Hergert J."/>
            <person name="Casey R."/>
            <person name="Wagner J."/>
            <person name="Young E.L."/>
            <person name="Oakeson K.F."/>
        </authorList>
    </citation>
    <scope>NUCLEOTIDE SEQUENCE</scope>
    <source>
        <strain evidence="2 4">2022CK-00829</strain>
        <strain evidence="1">2022CK-00830</strain>
    </source>
</reference>
<name>A0AAX3MZE9_9BACL</name>
<evidence type="ECO:0000313" key="1">
    <source>
        <dbReference type="EMBL" id="WDH82433.1"/>
    </source>
</evidence>
<sequence>MLKAEFRRKVRLAFPGYDISFEHNEVQNGAVIGEFFFHNMVHS</sequence>
<gene>
    <name evidence="1" type="ORF">PUW23_23805</name>
    <name evidence="2" type="ORF">PUW25_23800</name>
</gene>
<organism evidence="1 3">
    <name type="scientific">Paenibacillus urinalis</name>
    <dbReference type="NCBI Taxonomy" id="521520"/>
    <lineage>
        <taxon>Bacteria</taxon>
        <taxon>Bacillati</taxon>
        <taxon>Bacillota</taxon>
        <taxon>Bacilli</taxon>
        <taxon>Bacillales</taxon>
        <taxon>Paenibacillaceae</taxon>
        <taxon>Paenibacillus</taxon>
    </lineage>
</organism>
<dbReference type="AlphaFoldDB" id="A0AAX3MZE9"/>
<dbReference type="EMBL" id="CP118101">
    <property type="protein sequence ID" value="WDH82433.1"/>
    <property type="molecule type" value="Genomic_DNA"/>
</dbReference>
<protein>
    <submittedName>
        <fullName evidence="1">Uncharacterized protein</fullName>
    </submittedName>
</protein>
<dbReference type="RefSeq" id="WP_274337695.1">
    <property type="nucleotide sequence ID" value="NZ_CP118101.1"/>
</dbReference>
<accession>A0AAX3MZE9</accession>
<keyword evidence="4" id="KW-1185">Reference proteome</keyword>
<evidence type="ECO:0000313" key="2">
    <source>
        <dbReference type="EMBL" id="WDI02181.1"/>
    </source>
</evidence>
<dbReference type="EMBL" id="CP118108">
    <property type="protein sequence ID" value="WDI02181.1"/>
    <property type="molecule type" value="Genomic_DNA"/>
</dbReference>
<evidence type="ECO:0000313" key="3">
    <source>
        <dbReference type="Proteomes" id="UP001220962"/>
    </source>
</evidence>
<evidence type="ECO:0000313" key="4">
    <source>
        <dbReference type="Proteomes" id="UP001221519"/>
    </source>
</evidence>
<proteinExistence type="predicted"/>
<dbReference type="Proteomes" id="UP001220962">
    <property type="component" value="Chromosome"/>
</dbReference>